<keyword evidence="2" id="KW-0812">Transmembrane</keyword>
<accession>A0A1I3BX15</accession>
<protein>
    <submittedName>
        <fullName evidence="3">Uncharacterized protein</fullName>
    </submittedName>
</protein>
<feature type="transmembrane region" description="Helical" evidence="2">
    <location>
        <begin position="138"/>
        <end position="160"/>
    </location>
</feature>
<keyword evidence="2" id="KW-1133">Transmembrane helix</keyword>
<feature type="compositionally biased region" description="Low complexity" evidence="1">
    <location>
        <begin position="40"/>
        <end position="67"/>
    </location>
</feature>
<feature type="compositionally biased region" description="Basic and acidic residues" evidence="1">
    <location>
        <begin position="1"/>
        <end position="10"/>
    </location>
</feature>
<feature type="transmembrane region" description="Helical" evidence="2">
    <location>
        <begin position="80"/>
        <end position="102"/>
    </location>
</feature>
<evidence type="ECO:0000313" key="3">
    <source>
        <dbReference type="EMBL" id="SFH66844.1"/>
    </source>
</evidence>
<keyword evidence="2" id="KW-0472">Membrane</keyword>
<keyword evidence="4" id="KW-1185">Reference proteome</keyword>
<feature type="compositionally biased region" description="Acidic residues" evidence="1">
    <location>
        <begin position="14"/>
        <end position="32"/>
    </location>
</feature>
<feature type="transmembrane region" description="Helical" evidence="2">
    <location>
        <begin position="166"/>
        <end position="188"/>
    </location>
</feature>
<evidence type="ECO:0000313" key="4">
    <source>
        <dbReference type="Proteomes" id="UP000323537"/>
    </source>
</evidence>
<sequence length="202" mass="19651">MQPSKERDAGEATDAGEGDPLDDLDDLLDDDLAGGGSGVEEGSAAGTRSGDSADSTAPADASSVSGSSGSGRVGVDGRWFSLKAFGVTLLAVALATVLVGLVPLIGGTIGAVAGVLIATFLVGLLFSSSNYVETGLAGALAGAGTAVSSVLGVGFLPIGIDYLGQWGLPLLAVGGGVGLLCGLVGHYFGRDLRSGVTGDLPE</sequence>
<dbReference type="AlphaFoldDB" id="A0A1I3BX15"/>
<feature type="region of interest" description="Disordered" evidence="1">
    <location>
        <begin position="1"/>
        <end position="71"/>
    </location>
</feature>
<dbReference type="EMBL" id="FOPZ01000016">
    <property type="protein sequence ID" value="SFH66844.1"/>
    <property type="molecule type" value="Genomic_DNA"/>
</dbReference>
<dbReference type="RefSeq" id="WP_149785081.1">
    <property type="nucleotide sequence ID" value="NZ_BAAADP010000001.1"/>
</dbReference>
<evidence type="ECO:0000256" key="2">
    <source>
        <dbReference type="SAM" id="Phobius"/>
    </source>
</evidence>
<dbReference type="Proteomes" id="UP000323537">
    <property type="component" value="Unassembled WGS sequence"/>
</dbReference>
<gene>
    <name evidence="3" type="ORF">SAMN04488066_11630</name>
</gene>
<dbReference type="OrthoDB" id="242095at2157"/>
<reference evidence="3 4" key="1">
    <citation type="submission" date="2016-10" db="EMBL/GenBank/DDBJ databases">
        <authorList>
            <person name="Varghese N."/>
            <person name="Submissions S."/>
        </authorList>
    </citation>
    <scope>NUCLEOTIDE SEQUENCE [LARGE SCALE GENOMIC DNA]</scope>
    <source>
        <strain evidence="3 4">CGMCC 1.6377</strain>
    </source>
</reference>
<organism evidence="3 4">
    <name type="scientific">Halorubrum aquaticum</name>
    <dbReference type="NCBI Taxonomy" id="387340"/>
    <lineage>
        <taxon>Archaea</taxon>
        <taxon>Methanobacteriati</taxon>
        <taxon>Methanobacteriota</taxon>
        <taxon>Stenosarchaea group</taxon>
        <taxon>Halobacteria</taxon>
        <taxon>Halobacteriales</taxon>
        <taxon>Haloferacaceae</taxon>
        <taxon>Halorubrum</taxon>
    </lineage>
</organism>
<name>A0A1I3BX15_9EURY</name>
<feature type="transmembrane region" description="Helical" evidence="2">
    <location>
        <begin position="108"/>
        <end position="126"/>
    </location>
</feature>
<proteinExistence type="predicted"/>
<evidence type="ECO:0000256" key="1">
    <source>
        <dbReference type="SAM" id="MobiDB-lite"/>
    </source>
</evidence>